<sequence length="175" mass="19793">KPSSTPSVSTHSMEILVKHPKAPGNKSEFLKALRNENKERDENERDYSEKDASTKNNNSLQSSSEEHHVNGIDMSKLSLSDEKERSILSSSLEAEERLLREMGWKEEVSDDENYAPLTEDELREFRDRSEKILKKNGFRRNLSNSSPLRLAPFPSVPPPTENSTSSSSESDSDDP</sequence>
<evidence type="ECO:0000256" key="6">
    <source>
        <dbReference type="ARBA" id="ARBA00023242"/>
    </source>
</evidence>
<keyword evidence="6" id="KW-0539">Nucleus</keyword>
<reference evidence="8 9" key="1">
    <citation type="journal article" date="2019" name="Sci. Rep.">
        <title>Orb-weaving spider Araneus ventricosus genome elucidates the spidroin gene catalogue.</title>
        <authorList>
            <person name="Kono N."/>
            <person name="Nakamura H."/>
            <person name="Ohtoshi R."/>
            <person name="Moran D.A.P."/>
            <person name="Shinohara A."/>
            <person name="Yoshida Y."/>
            <person name="Fujiwara M."/>
            <person name="Mori M."/>
            <person name="Tomita M."/>
            <person name="Arakawa K."/>
        </authorList>
    </citation>
    <scope>NUCLEOTIDE SEQUENCE [LARGE SCALE GENOMIC DNA]</scope>
</reference>
<dbReference type="AlphaFoldDB" id="A0A4Y2QLG3"/>
<protein>
    <recommendedName>
        <fullName evidence="10">Vasculin</fullName>
    </recommendedName>
</protein>
<dbReference type="GO" id="GO:0003677">
    <property type="term" value="F:DNA binding"/>
    <property type="evidence" value="ECO:0007669"/>
    <property type="project" value="UniProtKB-KW"/>
</dbReference>
<dbReference type="GO" id="GO:0006351">
    <property type="term" value="P:DNA-templated transcription"/>
    <property type="evidence" value="ECO:0007669"/>
    <property type="project" value="InterPro"/>
</dbReference>
<comment type="caution">
    <text evidence="8">The sequence shown here is derived from an EMBL/GenBank/DDBJ whole genome shotgun (WGS) entry which is preliminary data.</text>
</comment>
<evidence type="ECO:0000313" key="9">
    <source>
        <dbReference type="Proteomes" id="UP000499080"/>
    </source>
</evidence>
<dbReference type="Pfam" id="PF15337">
    <property type="entry name" value="Vasculin"/>
    <property type="match status" value="1"/>
</dbReference>
<dbReference type="PANTHER" id="PTHR14339">
    <property type="entry name" value="VASCULIN"/>
    <property type="match status" value="1"/>
</dbReference>
<evidence type="ECO:0000256" key="7">
    <source>
        <dbReference type="SAM" id="MobiDB-lite"/>
    </source>
</evidence>
<dbReference type="OrthoDB" id="6488612at2759"/>
<feature type="region of interest" description="Disordered" evidence="7">
    <location>
        <begin position="137"/>
        <end position="175"/>
    </location>
</feature>
<evidence type="ECO:0000256" key="1">
    <source>
        <dbReference type="ARBA" id="ARBA00004123"/>
    </source>
</evidence>
<dbReference type="InterPro" id="IPR028128">
    <property type="entry name" value="Vasculin_fam"/>
</dbReference>
<feature type="compositionally biased region" description="Basic and acidic residues" evidence="7">
    <location>
        <begin position="28"/>
        <end position="53"/>
    </location>
</feature>
<evidence type="ECO:0000313" key="8">
    <source>
        <dbReference type="EMBL" id="GBN64115.1"/>
    </source>
</evidence>
<proteinExistence type="inferred from homology"/>
<dbReference type="Proteomes" id="UP000499080">
    <property type="component" value="Unassembled WGS sequence"/>
</dbReference>
<evidence type="ECO:0008006" key="10">
    <source>
        <dbReference type="Google" id="ProtNLM"/>
    </source>
</evidence>
<feature type="compositionally biased region" description="Polar residues" evidence="7">
    <location>
        <begin position="1"/>
        <end position="12"/>
    </location>
</feature>
<comment type="subcellular location">
    <subcellularLocation>
        <location evidence="1">Nucleus</location>
    </subcellularLocation>
</comment>
<feature type="region of interest" description="Disordered" evidence="7">
    <location>
        <begin position="1"/>
        <end position="86"/>
    </location>
</feature>
<evidence type="ECO:0000256" key="2">
    <source>
        <dbReference type="ARBA" id="ARBA00010099"/>
    </source>
</evidence>
<dbReference type="PANTHER" id="PTHR14339:SF12">
    <property type="entry name" value="VASCULIN"/>
    <property type="match status" value="1"/>
</dbReference>
<keyword evidence="9" id="KW-1185">Reference proteome</keyword>
<comment type="similarity">
    <text evidence="2">Belongs to the vasculin family.</text>
</comment>
<keyword evidence="3" id="KW-0805">Transcription regulation</keyword>
<feature type="compositionally biased region" description="Polar residues" evidence="7">
    <location>
        <begin position="54"/>
        <end position="63"/>
    </location>
</feature>
<organism evidence="8 9">
    <name type="scientific">Araneus ventricosus</name>
    <name type="common">Orbweaver spider</name>
    <name type="synonym">Epeira ventricosa</name>
    <dbReference type="NCBI Taxonomy" id="182803"/>
    <lineage>
        <taxon>Eukaryota</taxon>
        <taxon>Metazoa</taxon>
        <taxon>Ecdysozoa</taxon>
        <taxon>Arthropoda</taxon>
        <taxon>Chelicerata</taxon>
        <taxon>Arachnida</taxon>
        <taxon>Araneae</taxon>
        <taxon>Araneomorphae</taxon>
        <taxon>Entelegynae</taxon>
        <taxon>Araneoidea</taxon>
        <taxon>Araneidae</taxon>
        <taxon>Araneus</taxon>
    </lineage>
</organism>
<keyword evidence="5" id="KW-0804">Transcription</keyword>
<evidence type="ECO:0000256" key="4">
    <source>
        <dbReference type="ARBA" id="ARBA00023125"/>
    </source>
</evidence>
<keyword evidence="4" id="KW-0238">DNA-binding</keyword>
<accession>A0A4Y2QLG3</accession>
<dbReference type="GO" id="GO:0003723">
    <property type="term" value="F:RNA binding"/>
    <property type="evidence" value="ECO:0007669"/>
    <property type="project" value="InterPro"/>
</dbReference>
<dbReference type="EMBL" id="BGPR01014189">
    <property type="protein sequence ID" value="GBN64115.1"/>
    <property type="molecule type" value="Genomic_DNA"/>
</dbReference>
<gene>
    <name evidence="8" type="ORF">AVEN_191789_1</name>
</gene>
<evidence type="ECO:0000256" key="5">
    <source>
        <dbReference type="ARBA" id="ARBA00023163"/>
    </source>
</evidence>
<dbReference type="GO" id="GO:0045893">
    <property type="term" value="P:positive regulation of DNA-templated transcription"/>
    <property type="evidence" value="ECO:0007669"/>
    <property type="project" value="InterPro"/>
</dbReference>
<name>A0A4Y2QLG3_ARAVE</name>
<evidence type="ECO:0000256" key="3">
    <source>
        <dbReference type="ARBA" id="ARBA00023015"/>
    </source>
</evidence>
<dbReference type="GO" id="GO:0005634">
    <property type="term" value="C:nucleus"/>
    <property type="evidence" value="ECO:0007669"/>
    <property type="project" value="UniProtKB-SubCell"/>
</dbReference>
<feature type="non-terminal residue" evidence="8">
    <location>
        <position position="1"/>
    </location>
</feature>